<dbReference type="Proteomes" id="UP001219355">
    <property type="component" value="Chromosome 1"/>
</dbReference>
<evidence type="ECO:0000259" key="11">
    <source>
        <dbReference type="Pfam" id="PF00749"/>
    </source>
</evidence>
<dbReference type="Pfam" id="PF00749">
    <property type="entry name" value="tRNA-synt_1c"/>
    <property type="match status" value="1"/>
</dbReference>
<dbReference type="FunFam" id="2.40.240.10:FF:000007">
    <property type="entry name" value="Glutamine--tRNA ligase"/>
    <property type="match status" value="1"/>
</dbReference>
<dbReference type="Gene3D" id="2.40.240.10">
    <property type="entry name" value="Ribosomal Protein L25, Chain P"/>
    <property type="match status" value="2"/>
</dbReference>
<dbReference type="InterPro" id="IPR004514">
    <property type="entry name" value="Gln-tRNA-synth"/>
</dbReference>
<dbReference type="EC" id="6.1.1.18" evidence="2"/>
<organism evidence="14 15">
    <name type="scientific">Emydomyces testavorans</name>
    <dbReference type="NCBI Taxonomy" id="2070801"/>
    <lineage>
        <taxon>Eukaryota</taxon>
        <taxon>Fungi</taxon>
        <taxon>Dikarya</taxon>
        <taxon>Ascomycota</taxon>
        <taxon>Pezizomycotina</taxon>
        <taxon>Eurotiomycetes</taxon>
        <taxon>Eurotiomycetidae</taxon>
        <taxon>Onygenales</taxon>
        <taxon>Nannizziopsiaceae</taxon>
        <taxon>Emydomyces</taxon>
    </lineage>
</organism>
<dbReference type="PRINTS" id="PR00987">
    <property type="entry name" value="TRNASYNTHGLU"/>
</dbReference>
<comment type="similarity">
    <text evidence="1 9">Belongs to the class-I aminoacyl-tRNA synthetase family.</text>
</comment>
<dbReference type="GO" id="GO:0004819">
    <property type="term" value="F:glutamine-tRNA ligase activity"/>
    <property type="evidence" value="ECO:0007669"/>
    <property type="project" value="UniProtKB-EC"/>
</dbReference>
<dbReference type="InterPro" id="IPR049437">
    <property type="entry name" value="tRNA-synt_1c_C2"/>
</dbReference>
<dbReference type="NCBIfam" id="TIGR00440">
    <property type="entry name" value="glnS"/>
    <property type="match status" value="1"/>
</dbReference>
<dbReference type="InterPro" id="IPR014729">
    <property type="entry name" value="Rossmann-like_a/b/a_fold"/>
</dbReference>
<dbReference type="GO" id="GO:0005524">
    <property type="term" value="F:ATP binding"/>
    <property type="evidence" value="ECO:0007669"/>
    <property type="project" value="UniProtKB-KW"/>
</dbReference>
<evidence type="ECO:0000256" key="8">
    <source>
        <dbReference type="ARBA" id="ARBA00048270"/>
    </source>
</evidence>
<feature type="compositionally biased region" description="Polar residues" evidence="10">
    <location>
        <begin position="1"/>
        <end position="15"/>
    </location>
</feature>
<dbReference type="InterPro" id="IPR020056">
    <property type="entry name" value="Rbsml_bL25/Gln-tRNA_synth_N"/>
</dbReference>
<comment type="catalytic activity">
    <reaction evidence="8">
        <text>tRNA(Gln) + L-glutamine + ATP = L-glutaminyl-tRNA(Gln) + AMP + diphosphate</text>
        <dbReference type="Rhea" id="RHEA:20121"/>
        <dbReference type="Rhea" id="RHEA-COMP:9662"/>
        <dbReference type="Rhea" id="RHEA-COMP:9681"/>
        <dbReference type="ChEBI" id="CHEBI:30616"/>
        <dbReference type="ChEBI" id="CHEBI:33019"/>
        <dbReference type="ChEBI" id="CHEBI:58359"/>
        <dbReference type="ChEBI" id="CHEBI:78442"/>
        <dbReference type="ChEBI" id="CHEBI:78521"/>
        <dbReference type="ChEBI" id="CHEBI:456215"/>
        <dbReference type="EC" id="6.1.1.18"/>
    </reaction>
</comment>
<keyword evidence="7 9" id="KW-0030">Aminoacyl-tRNA synthetase</keyword>
<sequence>MASSTKGPKQKQTMQPKPGRAKVNTNDPNQMFQSGFLADVYKEKSLGSSVEKIVTRFPPEPNGYLHIGHSKAIAINFGFAKYHGGECYLRLDDTNPKGEEERYVNSIEEIVRWLGFRPLRTTYSSDYFDQLYDLAEDLIRKDRAYVCHCTESDIKAQRGLDSATGAKGKARYACSHRNRPILESITEFRAMRDGKYRAQQAALRMKQDLDSNNPQMWDIFAYRVVEDENCKDGNVTFCKHLRTGDKWKIYPTYDFTHCLCDSFEGITHSLCTTEFELSRESYEWLCDELGVYKPMQREYGRLNVSGTILSKRKLIKLVEGEGPTKPNLGKYVKGWDDPRLFTLVGLRRRGVPPGAILSFVNELGVTKAKTTIETLRFENAVRTYLETTVPRLMLVLDPIRIIIANLPDDYVEMIELPFSKDPSHGSHLVPFTKTVYIDRSDFRETPSATFYRLSPGGAVGLLKVPYPIIATSVEKDPATGLVTTVHAQYTKPETEGTPFKKPKAYIHWVALSRAHNSPLRVEVRAFNSLFNSADPSSHPDGFLADINTNSEEVFPNALLDIGFKEVQSRASWPANPSSSDNKVEGVDGPEAVRFQGMRVGYFCEDKESTADKLILNRIVTLREDSHKDK</sequence>
<feature type="domain" description="Glutamyl/glutaminyl-tRNA synthetase class Ib anti-codon binding" evidence="12">
    <location>
        <begin position="390"/>
        <end position="489"/>
    </location>
</feature>
<dbReference type="GO" id="GO:0006425">
    <property type="term" value="P:glutaminyl-tRNA aminoacylation"/>
    <property type="evidence" value="ECO:0007669"/>
    <property type="project" value="InterPro"/>
</dbReference>
<keyword evidence="3 9" id="KW-0436">Ligase</keyword>
<dbReference type="SUPFAM" id="SSF52374">
    <property type="entry name" value="Nucleotidylyl transferase"/>
    <property type="match status" value="1"/>
</dbReference>
<dbReference type="GO" id="GO:0005829">
    <property type="term" value="C:cytosol"/>
    <property type="evidence" value="ECO:0007669"/>
    <property type="project" value="TreeGrafter"/>
</dbReference>
<evidence type="ECO:0000256" key="3">
    <source>
        <dbReference type="ARBA" id="ARBA00022598"/>
    </source>
</evidence>
<dbReference type="InterPro" id="IPR000924">
    <property type="entry name" value="Glu/Gln-tRNA-synth"/>
</dbReference>
<dbReference type="FunFam" id="2.40.240.10:FF:000015">
    <property type="entry name" value="Glutaminyl-tRNA synthetase"/>
    <property type="match status" value="1"/>
</dbReference>
<dbReference type="Gene3D" id="3.40.50.620">
    <property type="entry name" value="HUPs"/>
    <property type="match status" value="1"/>
</dbReference>
<evidence type="ECO:0000256" key="5">
    <source>
        <dbReference type="ARBA" id="ARBA00022840"/>
    </source>
</evidence>
<proteinExistence type="inferred from homology"/>
<dbReference type="InterPro" id="IPR020058">
    <property type="entry name" value="Glu/Gln-tRNA-synth_Ib_cat-dom"/>
</dbReference>
<evidence type="ECO:0000256" key="7">
    <source>
        <dbReference type="ARBA" id="ARBA00023146"/>
    </source>
</evidence>
<evidence type="ECO:0000256" key="6">
    <source>
        <dbReference type="ARBA" id="ARBA00022917"/>
    </source>
</evidence>
<keyword evidence="15" id="KW-1185">Reference proteome</keyword>
<keyword evidence="6 9" id="KW-0648">Protein biosynthesis</keyword>
<dbReference type="InterPro" id="IPR001412">
    <property type="entry name" value="aa-tRNA-synth_I_CS"/>
</dbReference>
<evidence type="ECO:0000256" key="1">
    <source>
        <dbReference type="ARBA" id="ARBA00005594"/>
    </source>
</evidence>
<accession>A0AAF0DBS4</accession>
<name>A0AAF0DBS4_9EURO</name>
<dbReference type="SUPFAM" id="SSF50715">
    <property type="entry name" value="Ribosomal protein L25-like"/>
    <property type="match status" value="1"/>
</dbReference>
<evidence type="ECO:0000256" key="4">
    <source>
        <dbReference type="ARBA" id="ARBA00022741"/>
    </source>
</evidence>
<gene>
    <name evidence="14" type="primary">GLN4</name>
    <name evidence="14" type="ORF">PRK78_001038</name>
</gene>
<dbReference type="Pfam" id="PF03950">
    <property type="entry name" value="tRNA-synt_1c_C"/>
    <property type="match status" value="1"/>
</dbReference>
<dbReference type="EMBL" id="CP120627">
    <property type="protein sequence ID" value="WEW55607.1"/>
    <property type="molecule type" value="Genomic_DNA"/>
</dbReference>
<evidence type="ECO:0000256" key="2">
    <source>
        <dbReference type="ARBA" id="ARBA00012836"/>
    </source>
</evidence>
<evidence type="ECO:0000256" key="9">
    <source>
        <dbReference type="RuleBase" id="RU363037"/>
    </source>
</evidence>
<dbReference type="InterPro" id="IPR020059">
    <property type="entry name" value="Glu/Gln-tRNA-synth_Ib_codon-bd"/>
</dbReference>
<feature type="domain" description="tRNA synthetases class I (E and Q) anti-codon binding" evidence="13">
    <location>
        <begin position="506"/>
        <end position="567"/>
    </location>
</feature>
<evidence type="ECO:0000313" key="14">
    <source>
        <dbReference type="EMBL" id="WEW55607.1"/>
    </source>
</evidence>
<evidence type="ECO:0000259" key="12">
    <source>
        <dbReference type="Pfam" id="PF03950"/>
    </source>
</evidence>
<dbReference type="InterPro" id="IPR011035">
    <property type="entry name" value="Ribosomal_bL25/Gln-tRNA_synth"/>
</dbReference>
<feature type="region of interest" description="Disordered" evidence="10">
    <location>
        <begin position="1"/>
        <end position="28"/>
    </location>
</feature>
<evidence type="ECO:0000313" key="15">
    <source>
        <dbReference type="Proteomes" id="UP001219355"/>
    </source>
</evidence>
<dbReference type="PANTHER" id="PTHR43097">
    <property type="entry name" value="GLUTAMINE-TRNA LIGASE"/>
    <property type="match status" value="1"/>
</dbReference>
<reference evidence="14" key="1">
    <citation type="submission" date="2023-03" db="EMBL/GenBank/DDBJ databases">
        <title>Emydomyces testavorans Genome Sequence.</title>
        <authorList>
            <person name="Hoyer L."/>
        </authorList>
    </citation>
    <scope>NUCLEOTIDE SEQUENCE</scope>
    <source>
        <strain evidence="14">16-2883</strain>
    </source>
</reference>
<dbReference type="FunFam" id="3.40.50.620:FF:000183">
    <property type="entry name" value="Glutaminyl-tRNA synthetase"/>
    <property type="match status" value="1"/>
</dbReference>
<evidence type="ECO:0000256" key="10">
    <source>
        <dbReference type="SAM" id="MobiDB-lite"/>
    </source>
</evidence>
<protein>
    <recommendedName>
        <fullName evidence="2">glutamine--tRNA ligase</fullName>
        <ecNumber evidence="2">6.1.1.18</ecNumber>
    </recommendedName>
</protein>
<evidence type="ECO:0000259" key="13">
    <source>
        <dbReference type="Pfam" id="PF20974"/>
    </source>
</evidence>
<dbReference type="PROSITE" id="PS00178">
    <property type="entry name" value="AA_TRNA_LIGASE_I"/>
    <property type="match status" value="1"/>
</dbReference>
<dbReference type="PANTHER" id="PTHR43097:SF4">
    <property type="entry name" value="GLUTAMINE--TRNA LIGASE"/>
    <property type="match status" value="1"/>
</dbReference>
<dbReference type="InterPro" id="IPR050132">
    <property type="entry name" value="Gln/Glu-tRNA_Ligase"/>
</dbReference>
<keyword evidence="4 9" id="KW-0547">Nucleotide-binding</keyword>
<feature type="domain" description="Glutamyl/glutaminyl-tRNA synthetase class Ib catalytic" evidence="11">
    <location>
        <begin position="52"/>
        <end position="386"/>
    </location>
</feature>
<keyword evidence="5 9" id="KW-0067">ATP-binding</keyword>
<dbReference type="AlphaFoldDB" id="A0AAF0DBS4"/>
<dbReference type="Pfam" id="PF20974">
    <property type="entry name" value="tRNA-synt_1c_C2"/>
    <property type="match status" value="1"/>
</dbReference>